<evidence type="ECO:0000313" key="2">
    <source>
        <dbReference type="Proteomes" id="UP000000768"/>
    </source>
</evidence>
<gene>
    <name evidence="1" type="ORF">SORBI_3006G249050</name>
</gene>
<dbReference type="AlphaFoldDB" id="A0A1Z5RG52"/>
<dbReference type="InParanoid" id="A0A1Z5RG52"/>
<dbReference type="Proteomes" id="UP000000768">
    <property type="component" value="Chromosome 6"/>
</dbReference>
<organism evidence="1 2">
    <name type="scientific">Sorghum bicolor</name>
    <name type="common">Sorghum</name>
    <name type="synonym">Sorghum vulgare</name>
    <dbReference type="NCBI Taxonomy" id="4558"/>
    <lineage>
        <taxon>Eukaryota</taxon>
        <taxon>Viridiplantae</taxon>
        <taxon>Streptophyta</taxon>
        <taxon>Embryophyta</taxon>
        <taxon>Tracheophyta</taxon>
        <taxon>Spermatophyta</taxon>
        <taxon>Magnoliopsida</taxon>
        <taxon>Liliopsida</taxon>
        <taxon>Poales</taxon>
        <taxon>Poaceae</taxon>
        <taxon>PACMAD clade</taxon>
        <taxon>Panicoideae</taxon>
        <taxon>Andropogonodae</taxon>
        <taxon>Andropogoneae</taxon>
        <taxon>Sorghinae</taxon>
        <taxon>Sorghum</taxon>
    </lineage>
</organism>
<protein>
    <submittedName>
        <fullName evidence="1">Uncharacterized protein</fullName>
    </submittedName>
</protein>
<evidence type="ECO:0000313" key="1">
    <source>
        <dbReference type="EMBL" id="OQU82491.1"/>
    </source>
</evidence>
<accession>A0A1Z5RG52</accession>
<reference evidence="1 2" key="1">
    <citation type="journal article" date="2009" name="Nature">
        <title>The Sorghum bicolor genome and the diversification of grasses.</title>
        <authorList>
            <person name="Paterson A.H."/>
            <person name="Bowers J.E."/>
            <person name="Bruggmann R."/>
            <person name="Dubchak I."/>
            <person name="Grimwood J."/>
            <person name="Gundlach H."/>
            <person name="Haberer G."/>
            <person name="Hellsten U."/>
            <person name="Mitros T."/>
            <person name="Poliakov A."/>
            <person name="Schmutz J."/>
            <person name="Spannagl M."/>
            <person name="Tang H."/>
            <person name="Wang X."/>
            <person name="Wicker T."/>
            <person name="Bharti A.K."/>
            <person name="Chapman J."/>
            <person name="Feltus F.A."/>
            <person name="Gowik U."/>
            <person name="Grigoriev I.V."/>
            <person name="Lyons E."/>
            <person name="Maher C.A."/>
            <person name="Martis M."/>
            <person name="Narechania A."/>
            <person name="Otillar R.P."/>
            <person name="Penning B.W."/>
            <person name="Salamov A.A."/>
            <person name="Wang Y."/>
            <person name="Zhang L."/>
            <person name="Carpita N.C."/>
            <person name="Freeling M."/>
            <person name="Gingle A.R."/>
            <person name="Hash C.T."/>
            <person name="Keller B."/>
            <person name="Klein P."/>
            <person name="Kresovich S."/>
            <person name="McCann M.C."/>
            <person name="Ming R."/>
            <person name="Peterson D.G."/>
            <person name="Mehboob-ur-Rahman"/>
            <person name="Ware D."/>
            <person name="Westhoff P."/>
            <person name="Mayer K.F."/>
            <person name="Messing J."/>
            <person name="Rokhsar D.S."/>
        </authorList>
    </citation>
    <scope>NUCLEOTIDE SEQUENCE [LARGE SCALE GENOMIC DNA]</scope>
    <source>
        <strain evidence="2">cv. BTx623</strain>
    </source>
</reference>
<sequence>MHVNYIPSLPFLPGTVAHSSSGVVALPSTTRRTATSELQAMDMRHGPGAAMEARMRLSVRRSPPERIQLLSIFSLVWIWCRR</sequence>
<dbReference type="Gramene" id="OQU82491">
    <property type="protein sequence ID" value="OQU82491"/>
    <property type="gene ID" value="SORBI_3006G249050"/>
</dbReference>
<proteinExistence type="predicted"/>
<name>A0A1Z5RG52_SORBI</name>
<dbReference type="EMBL" id="CM000765">
    <property type="protein sequence ID" value="OQU82491.1"/>
    <property type="molecule type" value="Genomic_DNA"/>
</dbReference>
<keyword evidence="2" id="KW-1185">Reference proteome</keyword>
<reference evidence="2" key="2">
    <citation type="journal article" date="2018" name="Plant J.">
        <title>The Sorghum bicolor reference genome: improved assembly, gene annotations, a transcriptome atlas, and signatures of genome organization.</title>
        <authorList>
            <person name="McCormick R.F."/>
            <person name="Truong S.K."/>
            <person name="Sreedasyam A."/>
            <person name="Jenkins J."/>
            <person name="Shu S."/>
            <person name="Sims D."/>
            <person name="Kennedy M."/>
            <person name="Amirebrahimi M."/>
            <person name="Weers B.D."/>
            <person name="McKinley B."/>
            <person name="Mattison A."/>
            <person name="Morishige D.T."/>
            <person name="Grimwood J."/>
            <person name="Schmutz J."/>
            <person name="Mullet J.E."/>
        </authorList>
    </citation>
    <scope>NUCLEOTIDE SEQUENCE [LARGE SCALE GENOMIC DNA]</scope>
    <source>
        <strain evidence="2">cv. BTx623</strain>
    </source>
</reference>